<dbReference type="GO" id="GO:0006508">
    <property type="term" value="P:proteolysis"/>
    <property type="evidence" value="ECO:0007669"/>
    <property type="project" value="UniProtKB-KW"/>
</dbReference>
<evidence type="ECO:0000256" key="1">
    <source>
        <dbReference type="ARBA" id="ARBA00022612"/>
    </source>
</evidence>
<dbReference type="InterPro" id="IPR054613">
    <property type="entry name" value="Peptidase_S78_dom"/>
</dbReference>
<keyword evidence="1" id="KW-1188">Viral release from host cell</keyword>
<dbReference type="Pfam" id="PF25209">
    <property type="entry name" value="Phage_capsid_4"/>
    <property type="match status" value="1"/>
</dbReference>
<feature type="domain" description="Prohead serine protease" evidence="6">
    <location>
        <begin position="18"/>
        <end position="152"/>
    </location>
</feature>
<keyword evidence="4" id="KW-0118">Viral capsid assembly</keyword>
<reference evidence="7" key="1">
    <citation type="submission" date="2020-05" db="EMBL/GenBank/DDBJ databases">
        <authorList>
            <person name="Chiriac C."/>
            <person name="Salcher M."/>
            <person name="Ghai R."/>
            <person name="Kavagutti S V."/>
        </authorList>
    </citation>
    <scope>NUCLEOTIDE SEQUENCE</scope>
</reference>
<evidence type="ECO:0000313" key="7">
    <source>
        <dbReference type="EMBL" id="CAB4204613.1"/>
    </source>
</evidence>
<dbReference type="SUPFAM" id="SSF56563">
    <property type="entry name" value="Major capsid protein gp5"/>
    <property type="match status" value="1"/>
</dbReference>
<accession>A0A6J5S7M6</accession>
<evidence type="ECO:0000259" key="6">
    <source>
        <dbReference type="Pfam" id="PF04586"/>
    </source>
</evidence>
<evidence type="ECO:0000256" key="3">
    <source>
        <dbReference type="ARBA" id="ARBA00022801"/>
    </source>
</evidence>
<organism evidence="7">
    <name type="scientific">uncultured Caudovirales phage</name>
    <dbReference type="NCBI Taxonomy" id="2100421"/>
    <lineage>
        <taxon>Viruses</taxon>
        <taxon>Duplodnaviria</taxon>
        <taxon>Heunggongvirae</taxon>
        <taxon>Uroviricota</taxon>
        <taxon>Caudoviricetes</taxon>
        <taxon>Peduoviridae</taxon>
        <taxon>Maltschvirus</taxon>
        <taxon>Maltschvirus maltsch</taxon>
    </lineage>
</organism>
<name>A0A6J5S7M6_9CAUD</name>
<protein>
    <submittedName>
        <fullName evidence="7">Prohead protease</fullName>
    </submittedName>
</protein>
<dbReference type="GO" id="GO:0046797">
    <property type="term" value="P:viral procapsid maturation"/>
    <property type="evidence" value="ECO:0007669"/>
    <property type="project" value="UniProtKB-KW"/>
</dbReference>
<proteinExistence type="predicted"/>
<sequence>MIRFDADATLITAQAGDATQPARISGLAVPWDVVATVSDGTSVQFARGAFDVTQKAAKLIENHDMTQLRGVVSTLTDSPQGLEFEATLADTRASRDAVALLQSGAYDSVSVGAVPITFSTDPDGVMTVTEAKLVELSLVAVPAYEDAVITQVAATAADPDPDPDTEEQEMSDAVTAEPIAAEATIPTNPIIYAEAKRPFLMPTPAEYISAFLTGGARFDAMQDGIRAAAPDVINTDLPGILPVPIVAPVYSNFIGNRPVVDAIGARAMPGGGKVFIRPKVVTHTTIGVQSAENTTLDDGTFVIDDLQVTKGTYGGYVTLSEQAIDFTTPEVIGLLLDDMGRIYANTTDNVAADALVAGATNTNAFGNDATNPEQWAAFISTAAQDILSSSNGNLPTHLFVSPNMWGYLLGLVDTAGRPLFPSLGPMNAYGDLAVTDISGMAFGLRVVVDRNFATDTVIVGDASGFEIFEQQKGAISVDVPSTLSRTIAFRGYFSTLMIDLDKFIRATF</sequence>
<evidence type="ECO:0000256" key="5">
    <source>
        <dbReference type="ARBA" id="ARBA00023045"/>
    </source>
</evidence>
<dbReference type="EMBL" id="LR797348">
    <property type="protein sequence ID" value="CAB4204613.1"/>
    <property type="molecule type" value="Genomic_DNA"/>
</dbReference>
<dbReference type="Pfam" id="PF04586">
    <property type="entry name" value="Peptidase_S78"/>
    <property type="match status" value="1"/>
</dbReference>
<keyword evidence="2 7" id="KW-0645">Protease</keyword>
<keyword evidence="5" id="KW-1273">Viral capsid maturation</keyword>
<dbReference type="GO" id="GO:0008233">
    <property type="term" value="F:peptidase activity"/>
    <property type="evidence" value="ECO:0007669"/>
    <property type="project" value="UniProtKB-KW"/>
</dbReference>
<evidence type="ECO:0000256" key="4">
    <source>
        <dbReference type="ARBA" id="ARBA00022950"/>
    </source>
</evidence>
<gene>
    <name evidence="7" type="ORF">UFOVP1398_18</name>
</gene>
<evidence type="ECO:0000256" key="2">
    <source>
        <dbReference type="ARBA" id="ARBA00022670"/>
    </source>
</evidence>
<keyword evidence="3" id="KW-0378">Hydrolase</keyword>